<dbReference type="SUPFAM" id="SSF50969">
    <property type="entry name" value="YVTN repeat-like/Quinoprotein amine dehydrogenase"/>
    <property type="match status" value="1"/>
</dbReference>
<dbReference type="Pfam" id="PF22494">
    <property type="entry name" value="choice_anch_I"/>
    <property type="match status" value="1"/>
</dbReference>
<evidence type="ECO:0000256" key="1">
    <source>
        <dbReference type="SAM" id="SignalP"/>
    </source>
</evidence>
<feature type="signal peptide" evidence="1">
    <location>
        <begin position="1"/>
        <end position="17"/>
    </location>
</feature>
<dbReference type="EMBL" id="CP053085">
    <property type="protein sequence ID" value="QJR36759.1"/>
    <property type="molecule type" value="Genomic_DNA"/>
</dbReference>
<evidence type="ECO:0000313" key="4">
    <source>
        <dbReference type="Proteomes" id="UP000500938"/>
    </source>
</evidence>
<dbReference type="AlphaFoldDB" id="A0A6M4ISR1"/>
<feature type="chain" id="PRO_5027088579" evidence="1">
    <location>
        <begin position="18"/>
        <end position="532"/>
    </location>
</feature>
<protein>
    <submittedName>
        <fullName evidence="3">Alkaline phosphatase</fullName>
    </submittedName>
</protein>
<sequence length="532" mass="55644">MSRPVSTLFLATVVALAACSPENSELLAPAIGPVLAASAANKTPSSVSLVKIGGFANGGVGASEIPAYDEVSKRIFVVNGALGSVDVYDAQNPTAPMFVERFTFSGGANSVAASKGVVAVAVQAADGVSNGTVHFYRATTLEKVSVVTVGALPDMLTFSASGRTVVVANEGEPNRDYSIDPVGSVSIIDVSNINKPTVRQVGFDAFNGQAAALRASGVRIYGPNATVAQDFEPEYVTISDDESKAWVSLQENNALAVIDLASATVSQILPLGFKNHSLAGNGLDVSDRDNAINIRTWPVFGMYQPDAIGHYTANGQTYIVTANEGDARDYIGFAEEARVSTLSLNTSIFTSAICGGTCNAASRLGRLTVTNTLGRNPVTGLYDALYVLGARSFSIWTASGTLVYDSGDQLEQLTKNLSMVNFNASNTGNTADDRSDNKGPEPEGLVIAKFGEKTMAFIGLERVGGVAVYDITNPTAPIYQSYINTRTGATGDLGPEGITFVPANRSPNKEPLIIVGNEVSGTTAIFQVKLNY</sequence>
<evidence type="ECO:0000259" key="2">
    <source>
        <dbReference type="Pfam" id="PF22494"/>
    </source>
</evidence>
<reference evidence="3 4" key="1">
    <citation type="submission" date="2020-05" db="EMBL/GenBank/DDBJ databases">
        <title>Complete genome sequence of Gemmatimonas greenlandica TET16.</title>
        <authorList>
            <person name="Zeng Y."/>
        </authorList>
    </citation>
    <scope>NUCLEOTIDE SEQUENCE [LARGE SCALE GENOMIC DNA]</scope>
    <source>
        <strain evidence="3 4">TET16</strain>
    </source>
</reference>
<dbReference type="Gene3D" id="2.130.10.10">
    <property type="entry name" value="YVTN repeat-like/Quinoprotein amine dehydrogenase"/>
    <property type="match status" value="1"/>
</dbReference>
<keyword evidence="4" id="KW-1185">Reference proteome</keyword>
<organism evidence="3 4">
    <name type="scientific">Gemmatimonas groenlandica</name>
    <dbReference type="NCBI Taxonomy" id="2732249"/>
    <lineage>
        <taxon>Bacteria</taxon>
        <taxon>Pseudomonadati</taxon>
        <taxon>Gemmatimonadota</taxon>
        <taxon>Gemmatimonadia</taxon>
        <taxon>Gemmatimonadales</taxon>
        <taxon>Gemmatimonadaceae</taxon>
        <taxon>Gemmatimonas</taxon>
    </lineage>
</organism>
<dbReference type="InterPro" id="IPR055188">
    <property type="entry name" value="Choice_anch_I"/>
</dbReference>
<dbReference type="InterPro" id="IPR015943">
    <property type="entry name" value="WD40/YVTN_repeat-like_dom_sf"/>
</dbReference>
<evidence type="ECO:0000313" key="3">
    <source>
        <dbReference type="EMBL" id="QJR36759.1"/>
    </source>
</evidence>
<dbReference type="PANTHER" id="PTHR46928">
    <property type="entry name" value="MESENCHYME-SPECIFIC CELL SURFACE GLYCOPROTEIN"/>
    <property type="match status" value="1"/>
</dbReference>
<dbReference type="KEGG" id="ggr:HKW67_15170"/>
<keyword evidence="1" id="KW-0732">Signal</keyword>
<accession>A0A6M4ISR1</accession>
<name>A0A6M4ISR1_9BACT</name>
<gene>
    <name evidence="3" type="ORF">HKW67_15170</name>
</gene>
<dbReference type="PANTHER" id="PTHR46928:SF1">
    <property type="entry name" value="MESENCHYME-SPECIFIC CELL SURFACE GLYCOPROTEIN"/>
    <property type="match status" value="1"/>
</dbReference>
<dbReference type="InterPro" id="IPR011044">
    <property type="entry name" value="Quino_amine_DH_bsu"/>
</dbReference>
<dbReference type="NCBIfam" id="NF038117">
    <property type="entry name" value="choice_anch_I"/>
    <property type="match status" value="1"/>
</dbReference>
<dbReference type="PROSITE" id="PS51257">
    <property type="entry name" value="PROKAR_LIPOPROTEIN"/>
    <property type="match status" value="1"/>
</dbReference>
<proteinExistence type="predicted"/>
<dbReference type="Proteomes" id="UP000500938">
    <property type="component" value="Chromosome"/>
</dbReference>
<dbReference type="InterPro" id="IPR052956">
    <property type="entry name" value="Mesenchyme-surface_protein"/>
</dbReference>
<feature type="domain" description="Choice-of-anchor I" evidence="2">
    <location>
        <begin position="60"/>
        <end position="527"/>
    </location>
</feature>
<dbReference type="RefSeq" id="WP_171226192.1">
    <property type="nucleotide sequence ID" value="NZ_CP053085.1"/>
</dbReference>